<evidence type="ECO:0000313" key="2">
    <source>
        <dbReference type="Proteomes" id="UP000887458"/>
    </source>
</evidence>
<name>A0ABQ8JCU2_DERPT</name>
<reference evidence="1 2" key="1">
    <citation type="journal article" date="2018" name="J. Allergy Clin. Immunol.">
        <title>High-quality assembly of Dermatophagoides pteronyssinus genome and transcriptome reveals a wide range of novel allergens.</title>
        <authorList>
            <person name="Liu X.Y."/>
            <person name="Yang K.Y."/>
            <person name="Wang M.Q."/>
            <person name="Kwok J.S."/>
            <person name="Zeng X."/>
            <person name="Yang Z."/>
            <person name="Xiao X.J."/>
            <person name="Lau C.P."/>
            <person name="Li Y."/>
            <person name="Huang Z.M."/>
            <person name="Ba J.G."/>
            <person name="Yim A.K."/>
            <person name="Ouyang C.Y."/>
            <person name="Ngai S.M."/>
            <person name="Chan T.F."/>
            <person name="Leung E.L."/>
            <person name="Liu L."/>
            <person name="Liu Z.G."/>
            <person name="Tsui S.K."/>
        </authorList>
    </citation>
    <scope>NUCLEOTIDE SEQUENCE [LARGE SCALE GENOMIC DNA]</scope>
    <source>
        <strain evidence="1">Derp</strain>
    </source>
</reference>
<dbReference type="Proteomes" id="UP000887458">
    <property type="component" value="Unassembled WGS sequence"/>
</dbReference>
<protein>
    <submittedName>
        <fullName evidence="1">Uncharacterized protein</fullName>
    </submittedName>
</protein>
<organism evidence="1 2">
    <name type="scientific">Dermatophagoides pteronyssinus</name>
    <name type="common">European house dust mite</name>
    <dbReference type="NCBI Taxonomy" id="6956"/>
    <lineage>
        <taxon>Eukaryota</taxon>
        <taxon>Metazoa</taxon>
        <taxon>Ecdysozoa</taxon>
        <taxon>Arthropoda</taxon>
        <taxon>Chelicerata</taxon>
        <taxon>Arachnida</taxon>
        <taxon>Acari</taxon>
        <taxon>Acariformes</taxon>
        <taxon>Sarcoptiformes</taxon>
        <taxon>Astigmata</taxon>
        <taxon>Psoroptidia</taxon>
        <taxon>Analgoidea</taxon>
        <taxon>Pyroglyphidae</taxon>
        <taxon>Dermatophagoidinae</taxon>
        <taxon>Dermatophagoides</taxon>
    </lineage>
</organism>
<gene>
    <name evidence="1" type="ORF">DERP_011169</name>
</gene>
<keyword evidence="2" id="KW-1185">Reference proteome</keyword>
<dbReference type="EMBL" id="NJHN03000051">
    <property type="protein sequence ID" value="KAH9420258.1"/>
    <property type="molecule type" value="Genomic_DNA"/>
</dbReference>
<sequence length="66" mass="8010">MRFGEEYCLHDHCRVFAMELIYITINNERISEEYQLERQKNTNMENNGAQVDRIIKILQLESRTFN</sequence>
<proteinExistence type="predicted"/>
<accession>A0ABQ8JCU2</accession>
<evidence type="ECO:0000313" key="1">
    <source>
        <dbReference type="EMBL" id="KAH9420258.1"/>
    </source>
</evidence>
<comment type="caution">
    <text evidence="1">The sequence shown here is derived from an EMBL/GenBank/DDBJ whole genome shotgun (WGS) entry which is preliminary data.</text>
</comment>
<reference evidence="1 2" key="2">
    <citation type="journal article" date="2022" name="Mol. Biol. Evol.">
        <title>Comparative Genomics Reveals Insights into the Divergent Evolution of Astigmatic Mites and Household Pest Adaptations.</title>
        <authorList>
            <person name="Xiong Q."/>
            <person name="Wan A.T."/>
            <person name="Liu X."/>
            <person name="Fung C.S."/>
            <person name="Xiao X."/>
            <person name="Malainual N."/>
            <person name="Hou J."/>
            <person name="Wang L."/>
            <person name="Wang M."/>
            <person name="Yang K.Y."/>
            <person name="Cui Y."/>
            <person name="Leung E.L."/>
            <person name="Nong W."/>
            <person name="Shin S.K."/>
            <person name="Au S.W."/>
            <person name="Jeong K.Y."/>
            <person name="Chew F.T."/>
            <person name="Hui J.H."/>
            <person name="Leung T.F."/>
            <person name="Tungtrongchitr A."/>
            <person name="Zhong N."/>
            <person name="Liu Z."/>
            <person name="Tsui S.K."/>
        </authorList>
    </citation>
    <scope>NUCLEOTIDE SEQUENCE [LARGE SCALE GENOMIC DNA]</scope>
    <source>
        <strain evidence="1">Derp</strain>
    </source>
</reference>